<organism evidence="3 4">
    <name type="scientific">Pseudonocardia nematodicida</name>
    <dbReference type="NCBI Taxonomy" id="1206997"/>
    <lineage>
        <taxon>Bacteria</taxon>
        <taxon>Bacillati</taxon>
        <taxon>Actinomycetota</taxon>
        <taxon>Actinomycetes</taxon>
        <taxon>Pseudonocardiales</taxon>
        <taxon>Pseudonocardiaceae</taxon>
        <taxon>Pseudonocardia</taxon>
    </lineage>
</organism>
<dbReference type="EMBL" id="JBEDNQ010000009">
    <property type="protein sequence ID" value="MEQ3553031.1"/>
    <property type="molecule type" value="Genomic_DNA"/>
</dbReference>
<evidence type="ECO:0000259" key="2">
    <source>
        <dbReference type="Pfam" id="PF05378"/>
    </source>
</evidence>
<dbReference type="RefSeq" id="WP_349300101.1">
    <property type="nucleotide sequence ID" value="NZ_JBEDNQ010000009.1"/>
</dbReference>
<dbReference type="InterPro" id="IPR045079">
    <property type="entry name" value="Oxoprolinase-like"/>
</dbReference>
<dbReference type="PANTHER" id="PTHR11365:SF23">
    <property type="entry name" value="HYPOTHETICAL 5-OXOPROLINASE (EUROFUNG)-RELATED"/>
    <property type="match status" value="1"/>
</dbReference>
<dbReference type="InterPro" id="IPR043129">
    <property type="entry name" value="ATPase_NBD"/>
</dbReference>
<name>A0ABV1KEZ2_9PSEU</name>
<feature type="domain" description="Hydantoinase/oxoprolinase N-terminal" evidence="2">
    <location>
        <begin position="15"/>
        <end position="183"/>
    </location>
</feature>
<comment type="caution">
    <text evidence="3">The sequence shown here is derived from an EMBL/GenBank/DDBJ whole genome shotgun (WGS) entry which is preliminary data.</text>
</comment>
<dbReference type="InterPro" id="IPR008040">
    <property type="entry name" value="Hydant_A_N"/>
</dbReference>
<reference evidence="3 4" key="1">
    <citation type="submission" date="2024-03" db="EMBL/GenBank/DDBJ databases">
        <title>Draft genome sequence of Pseudonocardia nematodicida JCM 31783.</title>
        <authorList>
            <person name="Butdee W."/>
            <person name="Duangmal K."/>
        </authorList>
    </citation>
    <scope>NUCLEOTIDE SEQUENCE [LARGE SCALE GENOMIC DNA]</scope>
    <source>
        <strain evidence="3 4">JCM 31783</strain>
    </source>
</reference>
<dbReference type="Pfam" id="PF01968">
    <property type="entry name" value="Hydantoinase_A"/>
    <property type="match status" value="1"/>
</dbReference>
<dbReference type="Proteomes" id="UP001494902">
    <property type="component" value="Unassembled WGS sequence"/>
</dbReference>
<dbReference type="Gene3D" id="3.30.420.40">
    <property type="match status" value="1"/>
</dbReference>
<accession>A0ABV1KEZ2</accession>
<dbReference type="PANTHER" id="PTHR11365">
    <property type="entry name" value="5-OXOPROLINASE RELATED"/>
    <property type="match status" value="1"/>
</dbReference>
<dbReference type="SUPFAM" id="SSF53067">
    <property type="entry name" value="Actin-like ATPase domain"/>
    <property type="match status" value="1"/>
</dbReference>
<proteinExistence type="predicted"/>
<evidence type="ECO:0000313" key="4">
    <source>
        <dbReference type="Proteomes" id="UP001494902"/>
    </source>
</evidence>
<dbReference type="Pfam" id="PF05378">
    <property type="entry name" value="Hydant_A_N"/>
    <property type="match status" value="1"/>
</dbReference>
<gene>
    <name evidence="3" type="ORF">WIS52_21400</name>
</gene>
<dbReference type="InterPro" id="IPR002821">
    <property type="entry name" value="Hydantoinase_A"/>
</dbReference>
<evidence type="ECO:0000259" key="1">
    <source>
        <dbReference type="Pfam" id="PF01968"/>
    </source>
</evidence>
<protein>
    <submittedName>
        <fullName evidence="3">Hydantoinase/oxoprolinase family protein</fullName>
    </submittedName>
</protein>
<evidence type="ECO:0000313" key="3">
    <source>
        <dbReference type="EMBL" id="MEQ3553031.1"/>
    </source>
</evidence>
<feature type="domain" description="Hydantoinase A/oxoprolinase" evidence="1">
    <location>
        <begin position="202"/>
        <end position="512"/>
    </location>
</feature>
<keyword evidence="4" id="KW-1185">Reference proteome</keyword>
<sequence>MTDDPDSPAARSPIRIGIDVGGTFTDAVAVDARTLALIGQTKTPTSHDHPDGVAHGIIEGLHRLLDEIGRSPEDVVFLAHGTTQATNALLEGDVAPVGLIGIGSGVPALFLRRLAALRKIELTPGTHLPLEYGHLKRAGDTAALHALLDGFAERGISSVVVTEPFSVDDSLGEDAVAAVARERGFLVTATHEITSLYGLSKRTRTAVLNAVILPRMFATADLVQTSIEKAGITAPLMVMRCDGGVMSLEEMRRRPLLTVLSGPAAGVAGALMQERLGEGIFLETGGTSTDVSVVRRGKVAVRYTSFGGSTTYLNALDVRTIGIGGGSMIRMQHDGSPRITAVGPRSAHIAGLPYACFATLADLDGARLVPVAPRPGDPDDHVTLDAAGGRYAVTLTCAANALGLVPAEAYARADPAVARRALQPVADALGVDVDTAARRILETAAAPIEKVVTALVTDYDLDDDAVRLVGGGGGAAAVTPFLGGAGDREWTLAAHGEVISPIGVALALLREQVERIIPGATDEQVLAVRREAEQALLDQGAAPGAISVDVTVDPQSNTVRAIATGATELRTQDLTDKPGRAELDPVAARSLRIGPEHLEVLAETPYHVVYGAPERKRRFRRARRPVRVVDRDGVIRFASADAQVVRGTVGGGANLLASAVTRLTSYGDGGSRAPAVQLIAGPTLADLSGVLDESALISLARSELDGKNRDDDLVAVLEVRR</sequence>